<dbReference type="GO" id="GO:0003690">
    <property type="term" value="F:double-stranded DNA binding"/>
    <property type="evidence" value="ECO:0007669"/>
    <property type="project" value="InterPro"/>
</dbReference>
<reference evidence="1" key="2">
    <citation type="submission" date="2021-01" db="EMBL/GenBank/DDBJ databases">
        <authorList>
            <person name="Schikora-Tamarit M.A."/>
        </authorList>
    </citation>
    <scope>NUCLEOTIDE SEQUENCE</scope>
    <source>
        <strain evidence="1">CBS2887</strain>
    </source>
</reference>
<dbReference type="GO" id="GO:0016973">
    <property type="term" value="P:poly(A)+ mRNA export from nucleus"/>
    <property type="evidence" value="ECO:0007669"/>
    <property type="project" value="TreeGrafter"/>
</dbReference>
<reference evidence="1" key="1">
    <citation type="journal article" date="2021" name="Open Biol.">
        <title>Shared evolutionary footprints suggest mitochondrial oxidative damage underlies multiple complex I losses in fungi.</title>
        <authorList>
            <person name="Schikora-Tamarit M.A."/>
            <person name="Marcet-Houben M."/>
            <person name="Nosek J."/>
            <person name="Gabaldon T."/>
        </authorList>
    </citation>
    <scope>NUCLEOTIDE SEQUENCE</scope>
    <source>
        <strain evidence="1">CBS2887</strain>
    </source>
</reference>
<dbReference type="EMBL" id="JAEUBG010005163">
    <property type="protein sequence ID" value="KAH3677570.1"/>
    <property type="molecule type" value="Genomic_DNA"/>
</dbReference>
<dbReference type="GO" id="GO:0000973">
    <property type="term" value="P:post-transcriptional tethering of RNA polymerase II gene DNA at nuclear periphery"/>
    <property type="evidence" value="ECO:0007669"/>
    <property type="project" value="TreeGrafter"/>
</dbReference>
<protein>
    <recommendedName>
        <fullName evidence="3">PCI domain-containing protein</fullName>
    </recommendedName>
</protein>
<evidence type="ECO:0000313" key="2">
    <source>
        <dbReference type="Proteomes" id="UP000774326"/>
    </source>
</evidence>
<dbReference type="AlphaFoldDB" id="A0A9P8TGB3"/>
<dbReference type="GO" id="GO:0003723">
    <property type="term" value="F:RNA binding"/>
    <property type="evidence" value="ECO:0007669"/>
    <property type="project" value="InterPro"/>
</dbReference>
<dbReference type="Proteomes" id="UP000774326">
    <property type="component" value="Unassembled WGS sequence"/>
</dbReference>
<dbReference type="PANTHER" id="PTHR12732">
    <property type="entry name" value="UNCHARACTERIZED PROTEASOME COMPONENT REGION PCI-CONTAINING"/>
    <property type="match status" value="1"/>
</dbReference>
<evidence type="ECO:0008006" key="3">
    <source>
        <dbReference type="Google" id="ProtNLM"/>
    </source>
</evidence>
<keyword evidence="2" id="KW-1185">Reference proteome</keyword>
<gene>
    <name evidence="1" type="ORF">WICPIJ_008977</name>
</gene>
<evidence type="ECO:0000313" key="1">
    <source>
        <dbReference type="EMBL" id="KAH3677570.1"/>
    </source>
</evidence>
<dbReference type="OrthoDB" id="5404651at2759"/>
<comment type="caution">
    <text evidence="1">The sequence shown here is derived from an EMBL/GenBank/DDBJ whole genome shotgun (WGS) entry which is preliminary data.</text>
</comment>
<dbReference type="GO" id="GO:0070390">
    <property type="term" value="C:transcription export complex 2"/>
    <property type="evidence" value="ECO:0007669"/>
    <property type="project" value="TreeGrafter"/>
</dbReference>
<dbReference type="PANTHER" id="PTHR12732:SF8">
    <property type="entry name" value="NUCLEAR MRNA EXPORT PROTEIN THP1"/>
    <property type="match status" value="1"/>
</dbReference>
<name>A0A9P8TGB3_WICPI</name>
<sequence>MASSPLEGFLQQLQLASISAQNSGNITCFDKLLSIDVINNEETVHQIAQLQPFLQSLNDQQIESRIKSMNLFDRDWGAFTLLAISYLKLVRDFNPSSILRSHDLFLIYYNDLTVSLLNNQFGNSLAHLFKDTTRFLIPLMKRLDHMLNENVKGKRFKRLIFISTSLTKVFNHLRALKVMSEKKKMIVFIVNRLNMVYFTINNPLLCANIFANMNNMQNFKFSLFAKEEQVEYRYILARYYIIKNQLTKAYFHLNWCFVSNHSSSQVNALKILRYLIPVGLLIGRYPSKRFLQYIPELNEIYAPLCLHLKTGNFIGFQNHVQQYEDYFKSRKLLILLVQRSRILIFRNLIFNTFQLINSHRGNFRLLYDEIQAALNKSINGPSQTQNSQSLYRLDPSSQTVSIDDSLIENMIVSLIENNFLKGNNHTGLRTVILSRKEPFPNVFQQYMGIETANIATLKEAWMN</sequence>
<proteinExistence type="predicted"/>
<accession>A0A9P8TGB3</accession>
<dbReference type="InterPro" id="IPR045114">
    <property type="entry name" value="Csn12-like"/>
</dbReference>
<organism evidence="1 2">
    <name type="scientific">Wickerhamomyces pijperi</name>
    <name type="common">Yeast</name>
    <name type="synonym">Pichia pijperi</name>
    <dbReference type="NCBI Taxonomy" id="599730"/>
    <lineage>
        <taxon>Eukaryota</taxon>
        <taxon>Fungi</taxon>
        <taxon>Dikarya</taxon>
        <taxon>Ascomycota</taxon>
        <taxon>Saccharomycotina</taxon>
        <taxon>Saccharomycetes</taxon>
        <taxon>Phaffomycetales</taxon>
        <taxon>Wickerhamomycetaceae</taxon>
        <taxon>Wickerhamomyces</taxon>
    </lineage>
</organism>
<dbReference type="GO" id="GO:0006368">
    <property type="term" value="P:transcription elongation by RNA polymerase II"/>
    <property type="evidence" value="ECO:0007669"/>
    <property type="project" value="TreeGrafter"/>
</dbReference>
<dbReference type="SMART" id="SM00753">
    <property type="entry name" value="PAM"/>
    <property type="match status" value="1"/>
</dbReference>